<proteinExistence type="inferred from homology"/>
<dbReference type="EMBL" id="CP009402">
    <property type="protein sequence ID" value="AIO01582.1"/>
    <property type="molecule type" value="Genomic_DNA"/>
</dbReference>
<protein>
    <submittedName>
        <fullName evidence="6">GTP-binding elongation factor Tu family protein, putative</fullName>
    </submittedName>
</protein>
<dbReference type="PANTHER" id="PTHR43721">
    <property type="entry name" value="ELONGATION FACTOR TU-RELATED"/>
    <property type="match status" value="1"/>
</dbReference>
<keyword evidence="3" id="KW-0342">GTP-binding</keyword>
<gene>
    <name evidence="6" type="ORF">LPMP_332910</name>
</gene>
<evidence type="ECO:0000313" key="7">
    <source>
        <dbReference type="Proteomes" id="UP000063063"/>
    </source>
</evidence>
<evidence type="ECO:0000313" key="6">
    <source>
        <dbReference type="EMBL" id="AIO01582.1"/>
    </source>
</evidence>
<dbReference type="InterPro" id="IPR009000">
    <property type="entry name" value="Transl_B-barrel_sf"/>
</dbReference>
<dbReference type="VEuPathDB" id="TriTrypDB:LPAL13_330037100"/>
<dbReference type="SUPFAM" id="SSF52540">
    <property type="entry name" value="P-loop containing nucleoside triphosphate hydrolases"/>
    <property type="match status" value="1"/>
</dbReference>
<dbReference type="PROSITE" id="PS51722">
    <property type="entry name" value="G_TR_2"/>
    <property type="match status" value="1"/>
</dbReference>
<evidence type="ECO:0000256" key="2">
    <source>
        <dbReference type="ARBA" id="ARBA00022741"/>
    </source>
</evidence>
<dbReference type="InterPro" id="IPR009001">
    <property type="entry name" value="Transl_elong_EF1A/Init_IF2_C"/>
</dbReference>
<dbReference type="PANTHER" id="PTHR43721:SF28">
    <property type="entry name" value="ELONGATION FACTOR TU FAMILY, PUTATIVE-RELATED"/>
    <property type="match status" value="1"/>
</dbReference>
<accession>A0A088SID1</accession>
<dbReference type="AlphaFoldDB" id="A0A088SID1"/>
<dbReference type="CDD" id="cd04165">
    <property type="entry name" value="GTPBP1_like"/>
    <property type="match status" value="1"/>
</dbReference>
<sequence length="850" mass="91177">MTAEVAHALCIVLHEPQAEKPFAEWVAADAVRQGLKDDIDEVVTAVIPQETGDKDGPTSADAASLASLSPTQHIPMTLVEKVLAAQQRVDDRHHKSCAGQQQTLLLCLVIIVFWDGQAEASKAVLAQLKQLGDKKWVASHAPLWGDHVEVLVQALNMKRGAASIMNNKVALVASLRKKLQTSTMAAKGWWREGAHHRAGQHADPCAMAASSSTASPAPTPSGSGDASSASAAAAATAALLGETDLSVDAVRRAVDNGQGETFFLLSDQDRTGLARKVETLKRSCEVAEVGCASVMMEPRELQLPHGGTGTSGSPASASTRGSNAAAGVPSPPAASSSTPTTTLVAQEFLLRRRCPPAALFELRLAMCGNVDSGKSTFTSVLTRGCCDDGRGLARAFVFRHKQEFMTGRTSSVSENHLGFSAEGGVVNYSLLQPHRAGAELRPIAPAEVALHLKATASATSGGTGTAAGSVGGSGAHMMRQCTPKEVATRSSKVVTLYDLAGHERYLKTTVLGMTRNMPDYACIVISANNGIQRMTKEHLALCLALKLPFFIVVTRIDATPPNVHDETLSNIHKLLKIPTVRKLPYPVRRLDEVTLAAKNLRHDRIAPIFEVSNVTGVGIPDVLQFINLLPTRKDWRQARSMPKEMIIDSTFFVTGVGTVVGGVITQGVFHVNDTVLLGPDGFGNFRPVVIKSIHIKGVDSSAAEAGKDAALCLKKEKRSAIRKGNVLVDAAASPKSFWQFEAEIIILYHSTTITANYEPVVHSTTVRQSARITYVAQEVLRTGDKSLARFHFLYRPEYIKEGQRLIFREGRTKGIGIVTKLICEPDEPLLAKNKLRRKVLEKPHASLGAK</sequence>
<dbReference type="FunFam" id="2.40.30.10:FF:000084">
    <property type="entry name" value="GTP-binding elongation factor Tu family"/>
    <property type="match status" value="1"/>
</dbReference>
<dbReference type="InterPro" id="IPR027417">
    <property type="entry name" value="P-loop_NTPase"/>
</dbReference>
<dbReference type="eggNOG" id="KOG0463">
    <property type="taxonomic scope" value="Eukaryota"/>
</dbReference>
<dbReference type="InterPro" id="IPR050055">
    <property type="entry name" value="EF-Tu_GTPase"/>
</dbReference>
<feature type="compositionally biased region" description="Low complexity" evidence="4">
    <location>
        <begin position="208"/>
        <end position="228"/>
    </location>
</feature>
<dbReference type="Proteomes" id="UP000063063">
    <property type="component" value="Chromosome 33"/>
</dbReference>
<dbReference type="SUPFAM" id="SSF50465">
    <property type="entry name" value="EF-Tu/eEF-1alpha/eIF2-gamma C-terminal domain"/>
    <property type="match status" value="1"/>
</dbReference>
<dbReference type="GO" id="GO:0003746">
    <property type="term" value="F:translation elongation factor activity"/>
    <property type="evidence" value="ECO:0007669"/>
    <property type="project" value="UniProtKB-KW"/>
</dbReference>
<dbReference type="InterPro" id="IPR035531">
    <property type="entry name" value="GTPBP1-like"/>
</dbReference>
<name>A0A088SID1_LEIPA</name>
<feature type="region of interest" description="Disordered" evidence="4">
    <location>
        <begin position="301"/>
        <end position="339"/>
    </location>
</feature>
<dbReference type="GeneID" id="22578444"/>
<dbReference type="Pfam" id="PF00009">
    <property type="entry name" value="GTP_EFTU"/>
    <property type="match status" value="1"/>
</dbReference>
<dbReference type="Gene3D" id="2.40.30.10">
    <property type="entry name" value="Translation factors"/>
    <property type="match status" value="2"/>
</dbReference>
<evidence type="ECO:0000259" key="5">
    <source>
        <dbReference type="PROSITE" id="PS51722"/>
    </source>
</evidence>
<dbReference type="CDD" id="cd03708">
    <property type="entry name" value="GTPBP_III"/>
    <property type="match status" value="1"/>
</dbReference>
<feature type="region of interest" description="Disordered" evidence="4">
    <location>
        <begin position="200"/>
        <end position="228"/>
    </location>
</feature>
<dbReference type="Gene3D" id="3.40.50.300">
    <property type="entry name" value="P-loop containing nucleotide triphosphate hydrolases"/>
    <property type="match status" value="1"/>
</dbReference>
<evidence type="ECO:0000256" key="1">
    <source>
        <dbReference type="ARBA" id="ARBA00007249"/>
    </source>
</evidence>
<organism evidence="6 7">
    <name type="scientific">Leishmania panamensis</name>
    <dbReference type="NCBI Taxonomy" id="5679"/>
    <lineage>
        <taxon>Eukaryota</taxon>
        <taxon>Discoba</taxon>
        <taxon>Euglenozoa</taxon>
        <taxon>Kinetoplastea</taxon>
        <taxon>Metakinetoplastina</taxon>
        <taxon>Trypanosomatida</taxon>
        <taxon>Trypanosomatidae</taxon>
        <taxon>Leishmaniinae</taxon>
        <taxon>Leishmania</taxon>
        <taxon>Leishmania guyanensis species complex</taxon>
    </lineage>
</organism>
<reference evidence="6 7" key="1">
    <citation type="journal article" date="2015" name="Sci. Rep.">
        <title>The genome of Leishmania panamensis: insights into genomics of the L. (Viannia) subgenus.</title>
        <authorList>
            <person name="Llanes A."/>
            <person name="Restrepo C.M."/>
            <person name="Vecchio G.D."/>
            <person name="Anguizola F.J."/>
            <person name="Lleonart R."/>
        </authorList>
    </citation>
    <scope>NUCLEOTIDE SEQUENCE [LARGE SCALE GENOMIC DNA]</scope>
    <source>
        <strain evidence="6 7">MHOM/PA/94/PSC-1</strain>
    </source>
</reference>
<evidence type="ECO:0000256" key="4">
    <source>
        <dbReference type="SAM" id="MobiDB-lite"/>
    </source>
</evidence>
<dbReference type="GO" id="GO:0003924">
    <property type="term" value="F:GTPase activity"/>
    <property type="evidence" value="ECO:0007669"/>
    <property type="project" value="InterPro"/>
</dbReference>
<feature type="domain" description="Tr-type G" evidence="5">
    <location>
        <begin position="359"/>
        <end position="634"/>
    </location>
</feature>
<keyword evidence="6" id="KW-0648">Protein biosynthesis</keyword>
<dbReference type="KEGG" id="lpan:LPMP_332910"/>
<keyword evidence="6" id="KW-0251">Elongation factor</keyword>
<dbReference type="FunFam" id="2.40.30.10:FF:000014">
    <property type="entry name" value="Probable GTP-binding protein 1"/>
    <property type="match status" value="1"/>
</dbReference>
<keyword evidence="2" id="KW-0547">Nucleotide-binding</keyword>
<dbReference type="RefSeq" id="XP_010702382.1">
    <property type="nucleotide sequence ID" value="XM_010704080.1"/>
</dbReference>
<dbReference type="VEuPathDB" id="TriTrypDB:LPMP_332910"/>
<comment type="similarity">
    <text evidence="1">Belongs to the TRAFAC class translation factor GTPase superfamily. Classic translation factor GTPase family. EF-Tu/EF-1A subfamily.</text>
</comment>
<feature type="compositionally biased region" description="Low complexity" evidence="4">
    <location>
        <begin position="311"/>
        <end position="339"/>
    </location>
</feature>
<dbReference type="SUPFAM" id="SSF50447">
    <property type="entry name" value="Translation proteins"/>
    <property type="match status" value="1"/>
</dbReference>
<keyword evidence="7" id="KW-1185">Reference proteome</keyword>
<evidence type="ECO:0000256" key="3">
    <source>
        <dbReference type="ARBA" id="ARBA00023134"/>
    </source>
</evidence>
<dbReference type="InterPro" id="IPR000795">
    <property type="entry name" value="T_Tr_GTP-bd_dom"/>
</dbReference>
<dbReference type="GO" id="GO:0005525">
    <property type="term" value="F:GTP binding"/>
    <property type="evidence" value="ECO:0007669"/>
    <property type="project" value="UniProtKB-KW"/>
</dbReference>
<dbReference type="OrthoDB" id="248233at2759"/>